<sequence>MSSSFLFLLFSLPQQASRCFLPSAALLCPSQPPISCLKKRKKEKNKETPPCFAASGGVYKMLTN</sequence>
<gene>
    <name evidence="2" type="ordered locus">VIT_09s0002g08220</name>
</gene>
<accession>D7TZA3</accession>
<keyword evidence="1" id="KW-0732">Signal</keyword>
<name>D7TZA3_VITVI</name>
<reference evidence="3" key="1">
    <citation type="journal article" date="2007" name="Nature">
        <title>The grapevine genome sequence suggests ancestral hexaploidization in major angiosperm phyla.</title>
        <authorList>
            <consortium name="The French-Italian Public Consortium for Grapevine Genome Characterization."/>
            <person name="Jaillon O."/>
            <person name="Aury J.-M."/>
            <person name="Noel B."/>
            <person name="Policriti A."/>
            <person name="Clepet C."/>
            <person name="Casagrande A."/>
            <person name="Choisne N."/>
            <person name="Aubourg S."/>
            <person name="Vitulo N."/>
            <person name="Jubin C."/>
            <person name="Vezzi A."/>
            <person name="Legeai F."/>
            <person name="Hugueney P."/>
            <person name="Dasilva C."/>
            <person name="Horner D."/>
            <person name="Mica E."/>
            <person name="Jublot D."/>
            <person name="Poulain J."/>
            <person name="Bruyere C."/>
            <person name="Billault A."/>
            <person name="Segurens B."/>
            <person name="Gouyvenoux M."/>
            <person name="Ugarte E."/>
            <person name="Cattonaro F."/>
            <person name="Anthouard V."/>
            <person name="Vico V."/>
            <person name="Del Fabbro C."/>
            <person name="Alaux M."/>
            <person name="Di Gaspero G."/>
            <person name="Dumas V."/>
            <person name="Felice N."/>
            <person name="Paillard S."/>
            <person name="Juman I."/>
            <person name="Moroldo M."/>
            <person name="Scalabrin S."/>
            <person name="Canaguier A."/>
            <person name="Le Clainche I."/>
            <person name="Malacrida G."/>
            <person name="Durand E."/>
            <person name="Pesole G."/>
            <person name="Laucou V."/>
            <person name="Chatelet P."/>
            <person name="Merdinoglu D."/>
            <person name="Delledonne M."/>
            <person name="Pezzotti M."/>
            <person name="Lecharny A."/>
            <person name="Scarpelli C."/>
            <person name="Artiguenave F."/>
            <person name="Pe M.E."/>
            <person name="Valle G."/>
            <person name="Morgante M."/>
            <person name="Caboche M."/>
            <person name="Adam-Blondon A.-F."/>
            <person name="Weissenbach J."/>
            <person name="Quetier F."/>
            <person name="Wincker P."/>
        </authorList>
    </citation>
    <scope>NUCLEOTIDE SEQUENCE [LARGE SCALE GENOMIC DNA]</scope>
    <source>
        <strain evidence="3">cv. Pinot noir / PN40024</strain>
    </source>
</reference>
<feature type="chain" id="PRO_5003106529" description="Secreted protein" evidence="1">
    <location>
        <begin position="19"/>
        <end position="64"/>
    </location>
</feature>
<dbReference type="HOGENOM" id="CLU_2872242_0_0_1"/>
<dbReference type="EMBL" id="FN596494">
    <property type="protein sequence ID" value="CBI36417.3"/>
    <property type="molecule type" value="Genomic_DNA"/>
</dbReference>
<dbReference type="Proteomes" id="UP000009183">
    <property type="component" value="Chromosome 9"/>
</dbReference>
<dbReference type="PaxDb" id="29760-VIT_09s0002g08220.t01"/>
<feature type="signal peptide" evidence="1">
    <location>
        <begin position="1"/>
        <end position="18"/>
    </location>
</feature>
<dbReference type="AlphaFoldDB" id="D7TZA3"/>
<evidence type="ECO:0000256" key="1">
    <source>
        <dbReference type="SAM" id="SignalP"/>
    </source>
</evidence>
<proteinExistence type="predicted"/>
<organism evidence="2 3">
    <name type="scientific">Vitis vinifera</name>
    <name type="common">Grape</name>
    <dbReference type="NCBI Taxonomy" id="29760"/>
    <lineage>
        <taxon>Eukaryota</taxon>
        <taxon>Viridiplantae</taxon>
        <taxon>Streptophyta</taxon>
        <taxon>Embryophyta</taxon>
        <taxon>Tracheophyta</taxon>
        <taxon>Spermatophyta</taxon>
        <taxon>Magnoliopsida</taxon>
        <taxon>eudicotyledons</taxon>
        <taxon>Gunneridae</taxon>
        <taxon>Pentapetalae</taxon>
        <taxon>rosids</taxon>
        <taxon>Vitales</taxon>
        <taxon>Vitaceae</taxon>
        <taxon>Viteae</taxon>
        <taxon>Vitis</taxon>
    </lineage>
</organism>
<dbReference type="InParanoid" id="D7TZA3"/>
<protein>
    <recommendedName>
        <fullName evidence="4">Secreted protein</fullName>
    </recommendedName>
</protein>
<keyword evidence="3" id="KW-1185">Reference proteome</keyword>
<evidence type="ECO:0000313" key="2">
    <source>
        <dbReference type="EMBL" id="CBI36417.3"/>
    </source>
</evidence>
<dbReference type="STRING" id="29760.D7TZA3"/>
<evidence type="ECO:0008006" key="4">
    <source>
        <dbReference type="Google" id="ProtNLM"/>
    </source>
</evidence>
<evidence type="ECO:0000313" key="3">
    <source>
        <dbReference type="Proteomes" id="UP000009183"/>
    </source>
</evidence>